<feature type="region of interest" description="Disordered" evidence="1">
    <location>
        <begin position="192"/>
        <end position="212"/>
    </location>
</feature>
<sequence length="260" mass="29065">MCGETRAEPGSRVIRDSLNQSWGLGEPQRVQIPSETQLNALLSPPAFKLVRPVTQLRFYITHNVPAQRYAYTERAARQYGPRISQSKYGQQLGPPPRLAYRGGRAASDRLIRRRFADRIPPTLVTPQLASCPRLAQLHRRRGGGGGVLFQEIRYRVQNRIDWVISHTAFHPSPLERAAVAASRRNLAHLTSRLKQKPLAASRHERDQRSCSAECARQPSPIKVTTENEWLAMTSLLLQGGYVTDRWDGGRGGGSAPMSSL</sequence>
<dbReference type="EMBL" id="JAINUF010000021">
    <property type="protein sequence ID" value="KAJ8334267.1"/>
    <property type="molecule type" value="Genomic_DNA"/>
</dbReference>
<comment type="caution">
    <text evidence="2">The sequence shown here is derived from an EMBL/GenBank/DDBJ whole genome shotgun (WGS) entry which is preliminary data.</text>
</comment>
<organism evidence="2 3">
    <name type="scientific">Synaphobranchus kaupii</name>
    <name type="common">Kaup's arrowtooth eel</name>
    <dbReference type="NCBI Taxonomy" id="118154"/>
    <lineage>
        <taxon>Eukaryota</taxon>
        <taxon>Metazoa</taxon>
        <taxon>Chordata</taxon>
        <taxon>Craniata</taxon>
        <taxon>Vertebrata</taxon>
        <taxon>Euteleostomi</taxon>
        <taxon>Actinopterygii</taxon>
        <taxon>Neopterygii</taxon>
        <taxon>Teleostei</taxon>
        <taxon>Anguilliformes</taxon>
        <taxon>Synaphobranchidae</taxon>
        <taxon>Synaphobranchus</taxon>
    </lineage>
</organism>
<evidence type="ECO:0000256" key="1">
    <source>
        <dbReference type="SAM" id="MobiDB-lite"/>
    </source>
</evidence>
<dbReference type="Proteomes" id="UP001152622">
    <property type="component" value="Chromosome 21"/>
</dbReference>
<accession>A0A9Q1E8S9</accession>
<keyword evidence="3" id="KW-1185">Reference proteome</keyword>
<evidence type="ECO:0000313" key="2">
    <source>
        <dbReference type="EMBL" id="KAJ8334267.1"/>
    </source>
</evidence>
<name>A0A9Q1E8S9_SYNKA</name>
<proteinExistence type="predicted"/>
<dbReference type="AlphaFoldDB" id="A0A9Q1E8S9"/>
<gene>
    <name evidence="2" type="ORF">SKAU_G00399060</name>
</gene>
<evidence type="ECO:0000313" key="3">
    <source>
        <dbReference type="Proteomes" id="UP001152622"/>
    </source>
</evidence>
<reference evidence="2" key="1">
    <citation type="journal article" date="2023" name="Science">
        <title>Genome structures resolve the early diversification of teleost fishes.</title>
        <authorList>
            <person name="Parey E."/>
            <person name="Louis A."/>
            <person name="Montfort J."/>
            <person name="Bouchez O."/>
            <person name="Roques C."/>
            <person name="Iampietro C."/>
            <person name="Lluch J."/>
            <person name="Castinel A."/>
            <person name="Donnadieu C."/>
            <person name="Desvignes T."/>
            <person name="Floi Bucao C."/>
            <person name="Jouanno E."/>
            <person name="Wen M."/>
            <person name="Mejri S."/>
            <person name="Dirks R."/>
            <person name="Jansen H."/>
            <person name="Henkel C."/>
            <person name="Chen W.J."/>
            <person name="Zahm M."/>
            <person name="Cabau C."/>
            <person name="Klopp C."/>
            <person name="Thompson A.W."/>
            <person name="Robinson-Rechavi M."/>
            <person name="Braasch I."/>
            <person name="Lecointre G."/>
            <person name="Bobe J."/>
            <person name="Postlethwait J.H."/>
            <person name="Berthelot C."/>
            <person name="Roest Crollius H."/>
            <person name="Guiguen Y."/>
        </authorList>
    </citation>
    <scope>NUCLEOTIDE SEQUENCE</scope>
    <source>
        <strain evidence="2">WJC10195</strain>
    </source>
</reference>
<protein>
    <submittedName>
        <fullName evidence="2">Uncharacterized protein</fullName>
    </submittedName>
</protein>